<dbReference type="InterPro" id="IPR015886">
    <property type="entry name" value="H2TH_FPG"/>
</dbReference>
<name>A0A2N2EAM0_9BACT</name>
<dbReference type="InterPro" id="IPR012319">
    <property type="entry name" value="FPG_cat"/>
</dbReference>
<evidence type="ECO:0000256" key="2">
    <source>
        <dbReference type="ARBA" id="ARBA00001947"/>
    </source>
</evidence>
<dbReference type="SUPFAM" id="SSF46946">
    <property type="entry name" value="S13-like H2TH domain"/>
    <property type="match status" value="1"/>
</dbReference>
<dbReference type="InterPro" id="IPR010979">
    <property type="entry name" value="Ribosomal_uS13-like_H2TH"/>
</dbReference>
<dbReference type="NCBIfam" id="TIGR00577">
    <property type="entry name" value="fpg"/>
    <property type="match status" value="1"/>
</dbReference>
<dbReference type="CDD" id="cd08966">
    <property type="entry name" value="EcFpg-like_N"/>
    <property type="match status" value="1"/>
</dbReference>
<comment type="caution">
    <text evidence="19">The sequence shown here is derived from an EMBL/GenBank/DDBJ whole genome shotgun (WGS) entry which is preliminary data.</text>
</comment>
<dbReference type="SUPFAM" id="SSF81624">
    <property type="entry name" value="N-terminal domain of MutM-like DNA repair proteins"/>
    <property type="match status" value="1"/>
</dbReference>
<dbReference type="PROSITE" id="PS51066">
    <property type="entry name" value="ZF_FPG_2"/>
    <property type="match status" value="1"/>
</dbReference>
<evidence type="ECO:0000256" key="6">
    <source>
        <dbReference type="ARBA" id="ARBA00022763"/>
    </source>
</evidence>
<evidence type="ECO:0000256" key="13">
    <source>
        <dbReference type="ARBA" id="ARBA00023268"/>
    </source>
</evidence>
<dbReference type="AlphaFoldDB" id="A0A2N2EAM0"/>
<dbReference type="EMBL" id="PHAI01000001">
    <property type="protein sequence ID" value="PKM91726.1"/>
    <property type="molecule type" value="Genomic_DNA"/>
</dbReference>
<feature type="domain" description="Formamidopyrimidine-DNA glycosylase catalytic" evidence="18">
    <location>
        <begin position="2"/>
        <end position="135"/>
    </location>
</feature>
<keyword evidence="6" id="KW-0227">DNA damage</keyword>
<evidence type="ECO:0000256" key="15">
    <source>
        <dbReference type="ARBA" id="ARBA00044632"/>
    </source>
</evidence>
<dbReference type="GO" id="GO:0008270">
    <property type="term" value="F:zinc ion binding"/>
    <property type="evidence" value="ECO:0007669"/>
    <property type="project" value="UniProtKB-KW"/>
</dbReference>
<evidence type="ECO:0000256" key="12">
    <source>
        <dbReference type="ARBA" id="ARBA00023239"/>
    </source>
</evidence>
<evidence type="ECO:0000256" key="9">
    <source>
        <dbReference type="ARBA" id="ARBA00022833"/>
    </source>
</evidence>
<evidence type="ECO:0000256" key="3">
    <source>
        <dbReference type="ARBA" id="ARBA00009409"/>
    </source>
</evidence>
<evidence type="ECO:0000256" key="16">
    <source>
        <dbReference type="PROSITE-ProRule" id="PRU00391"/>
    </source>
</evidence>
<accession>A0A2N2EAM0</accession>
<keyword evidence="10" id="KW-0238">DNA-binding</keyword>
<dbReference type="Gene3D" id="1.10.8.50">
    <property type="match status" value="1"/>
</dbReference>
<keyword evidence="11" id="KW-0234">DNA repair</keyword>
<dbReference type="Proteomes" id="UP000233517">
    <property type="component" value="Unassembled WGS sequence"/>
</dbReference>
<dbReference type="PANTHER" id="PTHR22993:SF9">
    <property type="entry name" value="FORMAMIDOPYRIMIDINE-DNA GLYCOSYLASE"/>
    <property type="match status" value="1"/>
</dbReference>
<dbReference type="GO" id="GO:0003684">
    <property type="term" value="F:damaged DNA binding"/>
    <property type="evidence" value="ECO:0007669"/>
    <property type="project" value="InterPro"/>
</dbReference>
<evidence type="ECO:0000256" key="14">
    <source>
        <dbReference type="ARBA" id="ARBA00023295"/>
    </source>
</evidence>
<comment type="subunit">
    <text evidence="4">Monomer.</text>
</comment>
<gene>
    <name evidence="19" type="ORF">CVU82_00780</name>
</gene>
<comment type="similarity">
    <text evidence="3">Belongs to the FPG family.</text>
</comment>
<protein>
    <submittedName>
        <fullName evidence="19">DNA-formamidopyrimidine glycosylase</fullName>
    </submittedName>
</protein>
<evidence type="ECO:0000256" key="11">
    <source>
        <dbReference type="ARBA" id="ARBA00023204"/>
    </source>
</evidence>
<dbReference type="InterPro" id="IPR020629">
    <property type="entry name" value="FPG_Glyclase"/>
</dbReference>
<evidence type="ECO:0000256" key="1">
    <source>
        <dbReference type="ARBA" id="ARBA00001668"/>
    </source>
</evidence>
<dbReference type="PROSITE" id="PS51068">
    <property type="entry name" value="FPG_CAT"/>
    <property type="match status" value="1"/>
</dbReference>
<evidence type="ECO:0000256" key="7">
    <source>
        <dbReference type="ARBA" id="ARBA00022771"/>
    </source>
</evidence>
<evidence type="ECO:0000259" key="17">
    <source>
        <dbReference type="PROSITE" id="PS51066"/>
    </source>
</evidence>
<keyword evidence="9" id="KW-0862">Zinc</keyword>
<evidence type="ECO:0000256" key="10">
    <source>
        <dbReference type="ARBA" id="ARBA00023125"/>
    </source>
</evidence>
<keyword evidence="8" id="KW-0378">Hydrolase</keyword>
<dbReference type="PROSITE" id="PS01242">
    <property type="entry name" value="ZF_FPG_1"/>
    <property type="match status" value="1"/>
</dbReference>
<dbReference type="Pfam" id="PF01149">
    <property type="entry name" value="Fapy_DNA_glyco"/>
    <property type="match status" value="1"/>
</dbReference>
<keyword evidence="12" id="KW-0456">Lyase</keyword>
<dbReference type="InterPro" id="IPR000214">
    <property type="entry name" value="Znf_DNA_glyclase/AP_lyase"/>
</dbReference>
<evidence type="ECO:0000313" key="20">
    <source>
        <dbReference type="Proteomes" id="UP000233517"/>
    </source>
</evidence>
<dbReference type="PANTHER" id="PTHR22993">
    <property type="entry name" value="FORMAMIDOPYRIMIDINE-DNA GLYCOSYLASE"/>
    <property type="match status" value="1"/>
</dbReference>
<dbReference type="InterPro" id="IPR015887">
    <property type="entry name" value="DNA_glyclase_Znf_dom_DNA_BS"/>
</dbReference>
<evidence type="ECO:0000259" key="18">
    <source>
        <dbReference type="PROSITE" id="PS51068"/>
    </source>
</evidence>
<dbReference type="FunFam" id="1.10.8.50:FF:000003">
    <property type="entry name" value="Formamidopyrimidine-DNA glycosylase"/>
    <property type="match status" value="1"/>
</dbReference>
<evidence type="ECO:0000256" key="8">
    <source>
        <dbReference type="ARBA" id="ARBA00022801"/>
    </source>
</evidence>
<dbReference type="Gene3D" id="3.20.190.10">
    <property type="entry name" value="MutM-like, N-terminal"/>
    <property type="match status" value="1"/>
</dbReference>
<evidence type="ECO:0000313" key="19">
    <source>
        <dbReference type="EMBL" id="PKM91726.1"/>
    </source>
</evidence>
<comment type="catalytic activity">
    <reaction evidence="15">
        <text>2'-deoxyribonucleotide-(2'-deoxyribose 5'-phosphate)-2'-deoxyribonucleotide-DNA = a 3'-end 2'-deoxyribonucleotide-(2,3-dehydro-2,3-deoxyribose 5'-phosphate)-DNA + a 5'-end 5'-phospho-2'-deoxyribonucleoside-DNA + H(+)</text>
        <dbReference type="Rhea" id="RHEA:66592"/>
        <dbReference type="Rhea" id="RHEA-COMP:13180"/>
        <dbReference type="Rhea" id="RHEA-COMP:16897"/>
        <dbReference type="Rhea" id="RHEA-COMP:17067"/>
        <dbReference type="ChEBI" id="CHEBI:15378"/>
        <dbReference type="ChEBI" id="CHEBI:136412"/>
        <dbReference type="ChEBI" id="CHEBI:157695"/>
        <dbReference type="ChEBI" id="CHEBI:167181"/>
        <dbReference type="EC" id="4.2.99.18"/>
    </reaction>
</comment>
<dbReference type="NCBIfam" id="NF002211">
    <property type="entry name" value="PRK01103.1"/>
    <property type="match status" value="1"/>
</dbReference>
<keyword evidence="13" id="KW-0511">Multifunctional enzyme</keyword>
<dbReference type="GO" id="GO:0140078">
    <property type="term" value="F:class I DNA-(apurinic or apyrimidinic site) endonuclease activity"/>
    <property type="evidence" value="ECO:0007669"/>
    <property type="project" value="UniProtKB-EC"/>
</dbReference>
<feature type="domain" description="FPG-type" evidence="17">
    <location>
        <begin position="258"/>
        <end position="292"/>
    </location>
</feature>
<dbReference type="InterPro" id="IPR010663">
    <property type="entry name" value="Znf_FPG/IleRS"/>
</dbReference>
<comment type="catalytic activity">
    <reaction evidence="1">
        <text>Hydrolysis of DNA containing ring-opened 7-methylguanine residues, releasing 2,6-diamino-4-hydroxy-5-(N-methyl)formamidopyrimidine.</text>
        <dbReference type="EC" id="3.2.2.23"/>
    </reaction>
</comment>
<reference evidence="19 20" key="1">
    <citation type="journal article" date="2017" name="ISME J.">
        <title>Potential for microbial H2 and metal transformations associated with novel bacteria and archaea in deep terrestrial subsurface sediments.</title>
        <authorList>
            <person name="Hernsdorf A.W."/>
            <person name="Amano Y."/>
            <person name="Miyakawa K."/>
            <person name="Ise K."/>
            <person name="Suzuki Y."/>
            <person name="Anantharaman K."/>
            <person name="Probst A."/>
            <person name="Burstein D."/>
            <person name="Thomas B.C."/>
            <person name="Banfield J.F."/>
        </authorList>
    </citation>
    <scope>NUCLEOTIDE SEQUENCE [LARGE SCALE GENOMIC DNA]</scope>
    <source>
        <strain evidence="19">HGW-Falkowbacteria-1</strain>
    </source>
</reference>
<dbReference type="GO" id="GO:0034039">
    <property type="term" value="F:8-oxo-7,8-dihydroguanine DNA N-glycosylase activity"/>
    <property type="evidence" value="ECO:0007669"/>
    <property type="project" value="TreeGrafter"/>
</dbReference>
<dbReference type="SMART" id="SM00898">
    <property type="entry name" value="Fapy_DNA_glyco"/>
    <property type="match status" value="1"/>
</dbReference>
<comment type="cofactor">
    <cofactor evidence="2">
        <name>Zn(2+)</name>
        <dbReference type="ChEBI" id="CHEBI:29105"/>
    </cofactor>
</comment>
<keyword evidence="7 16" id="KW-0863">Zinc-finger</keyword>
<proteinExistence type="inferred from homology"/>
<dbReference type="Pfam" id="PF06831">
    <property type="entry name" value="H2TH"/>
    <property type="match status" value="1"/>
</dbReference>
<keyword evidence="14" id="KW-0326">Glycosidase</keyword>
<evidence type="ECO:0000256" key="4">
    <source>
        <dbReference type="ARBA" id="ARBA00011245"/>
    </source>
</evidence>
<dbReference type="Pfam" id="PF06827">
    <property type="entry name" value="zf-FPG_IleRS"/>
    <property type="match status" value="1"/>
</dbReference>
<dbReference type="GO" id="GO:0006284">
    <property type="term" value="P:base-excision repair"/>
    <property type="evidence" value="ECO:0007669"/>
    <property type="project" value="InterPro"/>
</dbReference>
<dbReference type="InterPro" id="IPR035937">
    <property type="entry name" value="FPG_N"/>
</dbReference>
<sequence>MPELPEVETIRNGLSRFVLFKEIKKLVLLDTNLFKGAENDLLKLRKDEFSQIDRLGKALVFSFKKSEKKMIIHLKMTGQLVYFSGKNLKEQAMLAGGHSEKGQNNLDISKFKHLRLRIEFFDNSFLILNDTRRFAYLKLLNIKEFEEVSGKLGVEPLSKGFSLSYFLKILEKRKKNIKAFLLDQSFVVGMGNIYADEILFASKLSPFRSVDSLDLKQKKVLYNNIKKILKLAIKKRGTTFSDYVDADGKSGNFSSVLKVYGRKGQKCRSCNGLVGKTKLVGRGTHYCPKCQN</sequence>
<dbReference type="SUPFAM" id="SSF57716">
    <property type="entry name" value="Glucocorticoid receptor-like (DNA-binding domain)"/>
    <property type="match status" value="1"/>
</dbReference>
<evidence type="ECO:0000256" key="5">
    <source>
        <dbReference type="ARBA" id="ARBA00022723"/>
    </source>
</evidence>
<dbReference type="SMART" id="SM01232">
    <property type="entry name" value="H2TH"/>
    <property type="match status" value="1"/>
</dbReference>
<keyword evidence="5" id="KW-0479">Metal-binding</keyword>
<organism evidence="19 20">
    <name type="scientific">Candidatus Falkowbacteria bacterium HGW-Falkowbacteria-1</name>
    <dbReference type="NCBI Taxonomy" id="2013768"/>
    <lineage>
        <taxon>Bacteria</taxon>
        <taxon>Candidatus Falkowiibacteriota</taxon>
    </lineage>
</organism>